<accession>A0A1F7VEK1</accession>
<protein>
    <recommendedName>
        <fullName evidence="3">DDH domain-containing protein</fullName>
    </recommendedName>
</protein>
<dbReference type="AlphaFoldDB" id="A0A1F7VEK1"/>
<comment type="caution">
    <text evidence="1">The sequence shown here is derived from an EMBL/GenBank/DDBJ whole genome shotgun (WGS) entry which is preliminary data.</text>
</comment>
<name>A0A1F7VEK1_9BACT</name>
<dbReference type="Gene3D" id="3.10.310.30">
    <property type="match status" value="1"/>
</dbReference>
<dbReference type="SUPFAM" id="SSF64182">
    <property type="entry name" value="DHH phosphoesterases"/>
    <property type="match status" value="1"/>
</dbReference>
<dbReference type="EMBL" id="MGER01000032">
    <property type="protein sequence ID" value="OGL88427.1"/>
    <property type="molecule type" value="Genomic_DNA"/>
</dbReference>
<evidence type="ECO:0000313" key="1">
    <source>
        <dbReference type="EMBL" id="OGL88427.1"/>
    </source>
</evidence>
<sequence length="383" mass="42505">MALSTQQQILEIIERSKSILLTFRKNWSVDALTSALAVSQVLTRMEKSNTIAASGFEAPAHLAFLPGIDRVRPSLEAMRKFIITLALRNAEVEEFTYDIVDGKLVISIIPRKGFFAPHDVTTGSSDWRYDLVMVFDTPDLESLGNLYTESPEFFYRTPTVNIDHTTHNEHYGKINLIDVTAAATAEVVANLFTSWDMKLVDDTVATNLLTGITAETESFRLPTVTPQTLSLASQLVSMGAKREEIVSNLYRTKTVASLKLWGRALARLKQDTLAQCVWSVLPATDFERAGGTVDDLVGVMDELMVSIPKTRIALLIAEITPNALVHVFARTHDRHLDLHQTLSRFQPAGDRAAASFVIKDKPVVAVEREVVDEVRGKLLAVRN</sequence>
<dbReference type="PANTHER" id="PTHR47618:SF1">
    <property type="entry name" value="BIFUNCTIONAL OLIGORIBONUCLEASE AND PAP PHOSPHATASE NRNA"/>
    <property type="match status" value="1"/>
</dbReference>
<evidence type="ECO:0000313" key="2">
    <source>
        <dbReference type="Proteomes" id="UP000178264"/>
    </source>
</evidence>
<dbReference type="InterPro" id="IPR038763">
    <property type="entry name" value="DHH_sf"/>
</dbReference>
<dbReference type="InterPro" id="IPR051319">
    <property type="entry name" value="Oligoribo/pAp-PDE_c-di-AMP_PDE"/>
</dbReference>
<organism evidence="1 2">
    <name type="scientific">Candidatus Uhrbacteria bacterium RIFCSPLOWO2_02_FULL_49_11</name>
    <dbReference type="NCBI Taxonomy" id="1802409"/>
    <lineage>
        <taxon>Bacteria</taxon>
        <taxon>Candidatus Uhriibacteriota</taxon>
    </lineage>
</organism>
<evidence type="ECO:0008006" key="3">
    <source>
        <dbReference type="Google" id="ProtNLM"/>
    </source>
</evidence>
<proteinExistence type="predicted"/>
<reference evidence="1 2" key="1">
    <citation type="journal article" date="2016" name="Nat. Commun.">
        <title>Thousands of microbial genomes shed light on interconnected biogeochemical processes in an aquifer system.</title>
        <authorList>
            <person name="Anantharaman K."/>
            <person name="Brown C.T."/>
            <person name="Hug L.A."/>
            <person name="Sharon I."/>
            <person name="Castelle C.J."/>
            <person name="Probst A.J."/>
            <person name="Thomas B.C."/>
            <person name="Singh A."/>
            <person name="Wilkins M.J."/>
            <person name="Karaoz U."/>
            <person name="Brodie E.L."/>
            <person name="Williams K.H."/>
            <person name="Hubbard S.S."/>
            <person name="Banfield J.F."/>
        </authorList>
    </citation>
    <scope>NUCLEOTIDE SEQUENCE [LARGE SCALE GENOMIC DNA]</scope>
</reference>
<gene>
    <name evidence="1" type="ORF">A3I42_01210</name>
</gene>
<dbReference type="Gene3D" id="3.90.1640.10">
    <property type="entry name" value="inorganic pyrophosphatase (n-terminal core)"/>
    <property type="match status" value="2"/>
</dbReference>
<dbReference type="Proteomes" id="UP000178264">
    <property type="component" value="Unassembled WGS sequence"/>
</dbReference>
<dbReference type="PANTHER" id="PTHR47618">
    <property type="entry name" value="BIFUNCTIONAL OLIGORIBONUCLEASE AND PAP PHOSPHATASE NRNA"/>
    <property type="match status" value="1"/>
</dbReference>